<organism evidence="1 2">
    <name type="scientific">Coniosporium tulheliwenetii</name>
    <dbReference type="NCBI Taxonomy" id="3383036"/>
    <lineage>
        <taxon>Eukaryota</taxon>
        <taxon>Fungi</taxon>
        <taxon>Dikarya</taxon>
        <taxon>Ascomycota</taxon>
        <taxon>Pezizomycotina</taxon>
        <taxon>Dothideomycetes</taxon>
        <taxon>Dothideomycetes incertae sedis</taxon>
        <taxon>Coniosporium</taxon>
    </lineage>
</organism>
<accession>A0ACC2YK47</accession>
<evidence type="ECO:0000313" key="2">
    <source>
        <dbReference type="Proteomes" id="UP001172680"/>
    </source>
</evidence>
<name>A0ACC2YK47_9PEZI</name>
<proteinExistence type="predicted"/>
<comment type="caution">
    <text evidence="1">The sequence shown here is derived from an EMBL/GenBank/DDBJ whole genome shotgun (WGS) entry which is preliminary data.</text>
</comment>
<dbReference type="Proteomes" id="UP001172680">
    <property type="component" value="Unassembled WGS sequence"/>
</dbReference>
<evidence type="ECO:0000313" key="1">
    <source>
        <dbReference type="EMBL" id="KAJ9635510.1"/>
    </source>
</evidence>
<dbReference type="EMBL" id="JAPDRP010000027">
    <property type="protein sequence ID" value="KAJ9635510.1"/>
    <property type="molecule type" value="Genomic_DNA"/>
</dbReference>
<protein>
    <submittedName>
        <fullName evidence="1">Uncharacterized protein</fullName>
    </submittedName>
</protein>
<reference evidence="1" key="1">
    <citation type="submission" date="2022-10" db="EMBL/GenBank/DDBJ databases">
        <title>Culturing micro-colonial fungi from biological soil crusts in the Mojave desert and describing Neophaeococcomyces mojavensis, and introducing the new genera and species Taxawa tesnikishii.</title>
        <authorList>
            <person name="Kurbessoian T."/>
            <person name="Stajich J.E."/>
        </authorList>
    </citation>
    <scope>NUCLEOTIDE SEQUENCE</scope>
    <source>
        <strain evidence="1">JES_115</strain>
    </source>
</reference>
<sequence>MSTYRSLTNTRINPYLTPIPYSAAPEDRTCIICYEEYERFNLIPNIDTDSPARLSPATTSSACDARIYGSDKHSRTYAEYLEHLAAQALAHEEAHSSVFDQLRDDPGADMALRNPQSVNFWSSITGSGVSILNWDTSGVPGQEPASASAADAAVADMDPGSGSGLDAETGDDEDADIDVTPSYDELRDWIIYRAFMNTDGPGTASGWSGIVLQRRSRIVTTREHRVGN</sequence>
<keyword evidence="2" id="KW-1185">Reference proteome</keyword>
<gene>
    <name evidence="1" type="ORF">H2199_008513</name>
</gene>